<dbReference type="GO" id="GO:0008270">
    <property type="term" value="F:zinc ion binding"/>
    <property type="evidence" value="ECO:0007669"/>
    <property type="project" value="UniProtKB-KW"/>
</dbReference>
<dbReference type="InterPro" id="IPR001878">
    <property type="entry name" value="Znf_CCHC"/>
</dbReference>
<dbReference type="EMBL" id="JAWQEG010000405">
    <property type="protein sequence ID" value="KAK3890634.1"/>
    <property type="molecule type" value="Genomic_DNA"/>
</dbReference>
<dbReference type="InterPro" id="IPR036875">
    <property type="entry name" value="Znf_CCHC_sf"/>
</dbReference>
<dbReference type="GO" id="GO:0003676">
    <property type="term" value="F:nucleic acid binding"/>
    <property type="evidence" value="ECO:0007669"/>
    <property type="project" value="InterPro"/>
</dbReference>
<evidence type="ECO:0000259" key="3">
    <source>
        <dbReference type="PROSITE" id="PS50158"/>
    </source>
</evidence>
<keyword evidence="5" id="KW-1185">Reference proteome</keyword>
<feature type="compositionally biased region" description="Basic and acidic residues" evidence="2">
    <location>
        <begin position="258"/>
        <end position="271"/>
    </location>
</feature>
<comment type="caution">
    <text evidence="4">The sequence shown here is derived from an EMBL/GenBank/DDBJ whole genome shotgun (WGS) entry which is preliminary data.</text>
</comment>
<feature type="region of interest" description="Disordered" evidence="2">
    <location>
        <begin position="253"/>
        <end position="278"/>
    </location>
</feature>
<accession>A0AAE1KZB7</accession>
<evidence type="ECO:0000313" key="5">
    <source>
        <dbReference type="Proteomes" id="UP001286313"/>
    </source>
</evidence>
<keyword evidence="1" id="KW-0862">Zinc</keyword>
<feature type="compositionally biased region" description="Basic and acidic residues" evidence="2">
    <location>
        <begin position="43"/>
        <end position="57"/>
    </location>
</feature>
<dbReference type="Proteomes" id="UP001286313">
    <property type="component" value="Unassembled WGS sequence"/>
</dbReference>
<gene>
    <name evidence="4" type="ORF">Pcinc_005430</name>
</gene>
<feature type="domain" description="CCHC-type" evidence="3">
    <location>
        <begin position="73"/>
        <end position="89"/>
    </location>
</feature>
<dbReference type="AlphaFoldDB" id="A0AAE1KZB7"/>
<dbReference type="SUPFAM" id="SSF57756">
    <property type="entry name" value="Retrovirus zinc finger-like domains"/>
    <property type="match status" value="1"/>
</dbReference>
<keyword evidence="1" id="KW-0479">Metal-binding</keyword>
<protein>
    <recommendedName>
        <fullName evidence="3">CCHC-type domain-containing protein</fullName>
    </recommendedName>
</protein>
<evidence type="ECO:0000256" key="1">
    <source>
        <dbReference type="PROSITE-ProRule" id="PRU00047"/>
    </source>
</evidence>
<feature type="region of interest" description="Disordered" evidence="2">
    <location>
        <begin position="12"/>
        <end position="61"/>
    </location>
</feature>
<feature type="compositionally biased region" description="Basic and acidic residues" evidence="2">
    <location>
        <begin position="20"/>
        <end position="33"/>
    </location>
</feature>
<dbReference type="SMART" id="SM00343">
    <property type="entry name" value="ZnF_C2HC"/>
    <property type="match status" value="1"/>
</dbReference>
<reference evidence="4" key="1">
    <citation type="submission" date="2023-10" db="EMBL/GenBank/DDBJ databases">
        <title>Genome assemblies of two species of porcelain crab, Petrolisthes cinctipes and Petrolisthes manimaculis (Anomura: Porcellanidae).</title>
        <authorList>
            <person name="Angst P."/>
        </authorList>
    </citation>
    <scope>NUCLEOTIDE SEQUENCE</scope>
    <source>
        <strain evidence="4">PB745_01</strain>
        <tissue evidence="4">Gill</tissue>
    </source>
</reference>
<evidence type="ECO:0000313" key="4">
    <source>
        <dbReference type="EMBL" id="KAK3890634.1"/>
    </source>
</evidence>
<evidence type="ECO:0000256" key="2">
    <source>
        <dbReference type="SAM" id="MobiDB-lite"/>
    </source>
</evidence>
<dbReference type="PROSITE" id="PS50158">
    <property type="entry name" value="ZF_CCHC"/>
    <property type="match status" value="1"/>
</dbReference>
<organism evidence="4 5">
    <name type="scientific">Petrolisthes cinctipes</name>
    <name type="common">Flat porcelain crab</name>
    <dbReference type="NCBI Taxonomy" id="88211"/>
    <lineage>
        <taxon>Eukaryota</taxon>
        <taxon>Metazoa</taxon>
        <taxon>Ecdysozoa</taxon>
        <taxon>Arthropoda</taxon>
        <taxon>Crustacea</taxon>
        <taxon>Multicrustacea</taxon>
        <taxon>Malacostraca</taxon>
        <taxon>Eumalacostraca</taxon>
        <taxon>Eucarida</taxon>
        <taxon>Decapoda</taxon>
        <taxon>Pleocyemata</taxon>
        <taxon>Anomura</taxon>
        <taxon>Galatheoidea</taxon>
        <taxon>Porcellanidae</taxon>
        <taxon>Petrolisthes</taxon>
    </lineage>
</organism>
<name>A0AAE1KZB7_PETCI</name>
<sequence length="307" mass="34358">MARFIWEPSWRGGWDPGDVAEGRQSRGGQDRVSRSPVCGGHQQDYRTQENKSVHKQDPATPYTIQKSFARQERRCFVCGREVHFAKDCRTFVKVPRSTREKVTEEETGVWLEDLAKVTLPSGALPPEHQIPGTKRNSDIPGDHLLQHPTPVCEEAGGIGPGSTQENQEDDPFMNMELPAADLGGAVVTRQQARKKPLRPLKVTTIGEGNLQELSITKEEQEADSTLEGFLRHQSFTGSMARFIWEPSWRGGWDPGDVAEGRQSRGGQDRVSRSPVCGRHQQDYRTQENVTLHCTGSPRVYTNIVSCK</sequence>
<proteinExistence type="predicted"/>
<keyword evidence="1" id="KW-0863">Zinc-finger</keyword>